<dbReference type="EMBL" id="MN740684">
    <property type="protein sequence ID" value="QHU07298.1"/>
    <property type="molecule type" value="Genomic_DNA"/>
</dbReference>
<dbReference type="AlphaFoldDB" id="A0A6C0JTS0"/>
<organism evidence="1">
    <name type="scientific">viral metagenome</name>
    <dbReference type="NCBI Taxonomy" id="1070528"/>
    <lineage>
        <taxon>unclassified sequences</taxon>
        <taxon>metagenomes</taxon>
        <taxon>organismal metagenomes</taxon>
    </lineage>
</organism>
<protein>
    <submittedName>
        <fullName evidence="1">Uncharacterized protein</fullName>
    </submittedName>
</protein>
<evidence type="ECO:0000313" key="1">
    <source>
        <dbReference type="EMBL" id="QHU07298.1"/>
    </source>
</evidence>
<accession>A0A6C0JTS0</accession>
<reference evidence="1" key="1">
    <citation type="journal article" date="2020" name="Nature">
        <title>Giant virus diversity and host interactions through global metagenomics.</title>
        <authorList>
            <person name="Schulz F."/>
            <person name="Roux S."/>
            <person name="Paez-Espino D."/>
            <person name="Jungbluth S."/>
            <person name="Walsh D.A."/>
            <person name="Denef V.J."/>
            <person name="McMahon K.D."/>
            <person name="Konstantinidis K.T."/>
            <person name="Eloe-Fadrosh E.A."/>
            <person name="Kyrpides N.C."/>
            <person name="Woyke T."/>
        </authorList>
    </citation>
    <scope>NUCLEOTIDE SEQUENCE</scope>
    <source>
        <strain evidence="1">GVMAG-S-1040241-154</strain>
    </source>
</reference>
<proteinExistence type="predicted"/>
<sequence>MNDKNLDKHTDKNTSLFNINYKKFTGKVVNILSGNKIRVIINIDNNYLKFNVILNRTLDQNIIGSKNRLYNLITNDDEIENIYFILNNKNYLVNLSTYYFDKDGNIVADVYKNGTLLSDILINEKFLKSI</sequence>
<name>A0A6C0JTS0_9ZZZZ</name>